<dbReference type="Proteomes" id="UP001623232">
    <property type="component" value="Chromosome"/>
</dbReference>
<accession>A0ABZ2XZA0</accession>
<name>A0ABZ2XZA0_9RHOB</name>
<evidence type="ECO:0000313" key="4">
    <source>
        <dbReference type="Proteomes" id="UP001623232"/>
    </source>
</evidence>
<dbReference type="EMBL" id="CP123584">
    <property type="protein sequence ID" value="WZK91033.1"/>
    <property type="molecule type" value="Genomic_DNA"/>
</dbReference>
<organism evidence="3 4">
    <name type="scientific">Aliisedimentitalea scapharcae</name>
    <dbReference type="NCBI Taxonomy" id="1524259"/>
    <lineage>
        <taxon>Bacteria</taxon>
        <taxon>Pseudomonadati</taxon>
        <taxon>Pseudomonadota</taxon>
        <taxon>Alphaproteobacteria</taxon>
        <taxon>Rhodobacterales</taxon>
        <taxon>Roseobacteraceae</taxon>
        <taxon>Aliisedimentitalea</taxon>
    </lineage>
</organism>
<dbReference type="InterPro" id="IPR016181">
    <property type="entry name" value="Acyl_CoA_acyltransferase"/>
</dbReference>
<dbReference type="PANTHER" id="PTHR13947">
    <property type="entry name" value="GNAT FAMILY N-ACETYLTRANSFERASE"/>
    <property type="match status" value="1"/>
</dbReference>
<evidence type="ECO:0000256" key="1">
    <source>
        <dbReference type="ARBA" id="ARBA00022679"/>
    </source>
</evidence>
<evidence type="ECO:0000313" key="3">
    <source>
        <dbReference type="EMBL" id="WZK91033.1"/>
    </source>
</evidence>
<dbReference type="InterPro" id="IPR000182">
    <property type="entry name" value="GNAT_dom"/>
</dbReference>
<keyword evidence="1" id="KW-0808">Transferase</keyword>
<dbReference type="InterPro" id="IPR050769">
    <property type="entry name" value="NAT_camello-type"/>
</dbReference>
<keyword evidence="4" id="KW-1185">Reference proteome</keyword>
<dbReference type="CDD" id="cd04301">
    <property type="entry name" value="NAT_SF"/>
    <property type="match status" value="1"/>
</dbReference>
<protein>
    <submittedName>
        <fullName evidence="3">GNAT family N-acetyltransferase</fullName>
    </submittedName>
</protein>
<reference evidence="3 4" key="1">
    <citation type="submission" date="2023-04" db="EMBL/GenBank/DDBJ databases">
        <title>Complete genome sequence of Alisedimentitalea scapharcae.</title>
        <authorList>
            <person name="Rong J.-C."/>
            <person name="Yi M.-L."/>
            <person name="Zhao Q."/>
        </authorList>
    </citation>
    <scope>NUCLEOTIDE SEQUENCE [LARGE SCALE GENOMIC DNA]</scope>
    <source>
        <strain evidence="3 4">KCTC 42119</strain>
    </source>
</reference>
<dbReference type="Gene3D" id="3.40.630.30">
    <property type="match status" value="1"/>
</dbReference>
<dbReference type="SUPFAM" id="SSF55729">
    <property type="entry name" value="Acyl-CoA N-acyltransferases (Nat)"/>
    <property type="match status" value="1"/>
</dbReference>
<gene>
    <name evidence="3" type="ORF">QEZ52_13170</name>
</gene>
<feature type="domain" description="N-acetyltransferase" evidence="2">
    <location>
        <begin position="14"/>
        <end position="160"/>
    </location>
</feature>
<dbReference type="RefSeq" id="WP_406650468.1">
    <property type="nucleotide sequence ID" value="NZ_CP123584.1"/>
</dbReference>
<dbReference type="PANTHER" id="PTHR13947:SF37">
    <property type="entry name" value="LD18367P"/>
    <property type="match status" value="1"/>
</dbReference>
<dbReference type="Pfam" id="PF00583">
    <property type="entry name" value="Acetyltransf_1"/>
    <property type="match status" value="1"/>
</dbReference>
<sequence length="160" mass="18111">MSEISFRRFVPTDAQWVVARHADLYARDEGFDDTFGAVVGEIIADFCRSHDPLCEQGWIAETQGQRIGCIFCVRHTDTIAKLRLFLLTPEARGRGVGKQLLQRCMAYAKTAGYSEMTLWTHESHRAACALYAAFGWQLVDSRPVHSFGVDLVEQTWKVLL</sequence>
<evidence type="ECO:0000259" key="2">
    <source>
        <dbReference type="PROSITE" id="PS51186"/>
    </source>
</evidence>
<dbReference type="PROSITE" id="PS51186">
    <property type="entry name" value="GNAT"/>
    <property type="match status" value="1"/>
</dbReference>
<proteinExistence type="predicted"/>